<dbReference type="PANTHER" id="PTHR22726">
    <property type="entry name" value="METALLOENDOPEPTIDASE OMA1"/>
    <property type="match status" value="1"/>
</dbReference>
<sequence length="482" mass="54451">MWSAGTLAVREKAHRLVALVVALVLLLVLAVPSQSALFSEFTISDEAELGRKFNVMFRARFPLIEDPEIVDYVRDLTGTIVDVMPPIAFPINVHVVRNDSMNAFATAAGYVFVFSGLILNLDNEAELAGVIAHELAHVQQRHIAQSIEHSQIASAGALVGMLAGVFLGSQGKGDAAGGVMLGSMAGAQSAMLSYSREHEREADNIGLTSLVDAGYDPRGMIDAFETIRRRTWMGGGGDIPAYYLTHPGIEERIGYIEQRIARYPEEVRTQHKDSGRFDRVKTLLRARYSDPKIALGYYAHEDEGSMSCLDRLGRAIVLSRLNRIQEAERAFARALACSPGRDPLWLRETGIFYFEYGQRQDKAVSYLQEAVLRNPRDLMALFFYARILAETGKVDEGIAMMQRIEKRLPEDAEIHYYLGRMYGQKNDMFHAYLHLCYARLYKNQKQKFLRRLDGLKTYAQTDGQKKELARLEKTYKEWSQYW</sequence>
<dbReference type="InterPro" id="IPR051156">
    <property type="entry name" value="Mito/Outer_Membr_Metalloprot"/>
</dbReference>
<evidence type="ECO:0000256" key="4">
    <source>
        <dbReference type="ARBA" id="ARBA00022801"/>
    </source>
</evidence>
<dbReference type="GO" id="GO:0046872">
    <property type="term" value="F:metal ion binding"/>
    <property type="evidence" value="ECO:0007669"/>
    <property type="project" value="UniProtKB-KW"/>
</dbReference>
<dbReference type="InterPro" id="IPR011990">
    <property type="entry name" value="TPR-like_helical_dom_sf"/>
</dbReference>
<dbReference type="Proteomes" id="UP000095200">
    <property type="component" value="Unassembled WGS sequence"/>
</dbReference>
<dbReference type="Gene3D" id="1.25.40.10">
    <property type="entry name" value="Tetratricopeptide repeat domain"/>
    <property type="match status" value="1"/>
</dbReference>
<dbReference type="AlphaFoldDB" id="A0A194ALD1"/>
<keyword evidence="6" id="KW-0482">Metalloprotease</keyword>
<dbReference type="GO" id="GO:0051603">
    <property type="term" value="P:proteolysis involved in protein catabolic process"/>
    <property type="evidence" value="ECO:0007669"/>
    <property type="project" value="TreeGrafter"/>
</dbReference>
<evidence type="ECO:0000256" key="2">
    <source>
        <dbReference type="ARBA" id="ARBA00022670"/>
    </source>
</evidence>
<dbReference type="EMBL" id="BDFE01000020">
    <property type="protein sequence ID" value="GAU09841.1"/>
    <property type="molecule type" value="Genomic_DNA"/>
</dbReference>
<name>A0A194ALD1_9BACT</name>
<dbReference type="InterPro" id="IPR001915">
    <property type="entry name" value="Peptidase_M48"/>
</dbReference>
<keyword evidence="9" id="KW-1185">Reference proteome</keyword>
<dbReference type="Pfam" id="PF14559">
    <property type="entry name" value="TPR_19"/>
    <property type="match status" value="1"/>
</dbReference>
<comment type="cofactor">
    <cofactor evidence="1">
        <name>Zn(2+)</name>
        <dbReference type="ChEBI" id="CHEBI:29105"/>
    </cofactor>
</comment>
<evidence type="ECO:0000256" key="1">
    <source>
        <dbReference type="ARBA" id="ARBA00001947"/>
    </source>
</evidence>
<keyword evidence="5" id="KW-0862">Zinc</keyword>
<evidence type="ECO:0000259" key="7">
    <source>
        <dbReference type="Pfam" id="PF01435"/>
    </source>
</evidence>
<keyword evidence="4" id="KW-0378">Hydrolase</keyword>
<dbReference type="SUPFAM" id="SSF48452">
    <property type="entry name" value="TPR-like"/>
    <property type="match status" value="1"/>
</dbReference>
<evidence type="ECO:0000256" key="5">
    <source>
        <dbReference type="ARBA" id="ARBA00022833"/>
    </source>
</evidence>
<evidence type="ECO:0000256" key="6">
    <source>
        <dbReference type="ARBA" id="ARBA00023049"/>
    </source>
</evidence>
<dbReference type="Pfam" id="PF01435">
    <property type="entry name" value="Peptidase_M48"/>
    <property type="match status" value="1"/>
</dbReference>
<dbReference type="GO" id="GO:0004222">
    <property type="term" value="F:metalloendopeptidase activity"/>
    <property type="evidence" value="ECO:0007669"/>
    <property type="project" value="InterPro"/>
</dbReference>
<keyword evidence="2" id="KW-0645">Protease</keyword>
<dbReference type="PANTHER" id="PTHR22726:SF1">
    <property type="entry name" value="METALLOENDOPEPTIDASE OMA1, MITOCHONDRIAL"/>
    <property type="match status" value="1"/>
</dbReference>
<comment type="caution">
    <text evidence="8">The sequence shown here is derived from an EMBL/GenBank/DDBJ whole genome shotgun (WGS) entry which is preliminary data.</text>
</comment>
<evidence type="ECO:0000313" key="8">
    <source>
        <dbReference type="EMBL" id="GAU09841.1"/>
    </source>
</evidence>
<dbReference type="STRING" id="1592317.DPF_2577"/>
<gene>
    <name evidence="8" type="ORF">DPF_2577</name>
</gene>
<feature type="domain" description="Peptidase M48" evidence="7">
    <location>
        <begin position="93"/>
        <end position="259"/>
    </location>
</feature>
<evidence type="ECO:0000313" key="9">
    <source>
        <dbReference type="Proteomes" id="UP000095200"/>
    </source>
</evidence>
<dbReference type="CDD" id="cd07333">
    <property type="entry name" value="M48C_bepA_like"/>
    <property type="match status" value="1"/>
</dbReference>
<dbReference type="Gene3D" id="3.30.2010.10">
    <property type="entry name" value="Metalloproteases ('zincins'), catalytic domain"/>
    <property type="match status" value="1"/>
</dbReference>
<organism evidence="8 9">
    <name type="scientific">Desulfoplanes formicivorans</name>
    <dbReference type="NCBI Taxonomy" id="1592317"/>
    <lineage>
        <taxon>Bacteria</taxon>
        <taxon>Pseudomonadati</taxon>
        <taxon>Thermodesulfobacteriota</taxon>
        <taxon>Desulfovibrionia</taxon>
        <taxon>Desulfovibrionales</taxon>
        <taxon>Desulfoplanaceae</taxon>
        <taxon>Desulfoplanes</taxon>
    </lineage>
</organism>
<proteinExistence type="predicted"/>
<evidence type="ECO:0000256" key="3">
    <source>
        <dbReference type="ARBA" id="ARBA00022723"/>
    </source>
</evidence>
<accession>A0A194ALD1</accession>
<keyword evidence="3" id="KW-0479">Metal-binding</keyword>
<dbReference type="GO" id="GO:0016020">
    <property type="term" value="C:membrane"/>
    <property type="evidence" value="ECO:0007669"/>
    <property type="project" value="TreeGrafter"/>
</dbReference>
<protein>
    <submittedName>
        <fullName evidence="8">Peptidase M48</fullName>
    </submittedName>
</protein>
<reference evidence="9" key="1">
    <citation type="submission" date="2016-06" db="EMBL/GenBank/DDBJ databases">
        <title>Draft genome sequence of Desulfoplanes formicivorans strain Pf12B.</title>
        <authorList>
            <person name="Watanabe M."/>
            <person name="Kojima H."/>
            <person name="Fukui M."/>
        </authorList>
    </citation>
    <scope>NUCLEOTIDE SEQUENCE [LARGE SCALE GENOMIC DNA]</scope>
    <source>
        <strain evidence="9">Pf12B</strain>
    </source>
</reference>